<accession>A0A0C6FP09</accession>
<evidence type="ECO:0000256" key="2">
    <source>
        <dbReference type="ARBA" id="ARBA00022908"/>
    </source>
</evidence>
<dbReference type="Pfam" id="PF02899">
    <property type="entry name" value="Phage_int_SAM_1"/>
    <property type="match status" value="1"/>
</dbReference>
<dbReference type="AlphaFoldDB" id="A0A0C6FP09"/>
<dbReference type="PROSITE" id="PS51898">
    <property type="entry name" value="TYR_RECOMBINASE"/>
    <property type="match status" value="1"/>
</dbReference>
<evidence type="ECO:0000259" key="7">
    <source>
        <dbReference type="PROSITE" id="PS51900"/>
    </source>
</evidence>
<dbReference type="SUPFAM" id="SSF56349">
    <property type="entry name" value="DNA breaking-rejoining enzymes"/>
    <property type="match status" value="1"/>
</dbReference>
<reference evidence="8 9" key="1">
    <citation type="journal article" date="2015" name="Genome Announc.">
        <title>Complete Genome Sequence of Methylobacterium aquaticum Strain 22A, Isolated from Racomitrium japonicum Moss.</title>
        <authorList>
            <person name="Tani A."/>
            <person name="Ogura Y."/>
            <person name="Hayashi T."/>
            <person name="Kimbara K."/>
        </authorList>
    </citation>
    <scope>NUCLEOTIDE SEQUENCE [LARGE SCALE GENOMIC DNA]</scope>
    <source>
        <strain evidence="8 9">MA-22A</strain>
    </source>
</reference>
<dbReference type="Proteomes" id="UP000061432">
    <property type="component" value="Chromosome"/>
</dbReference>
<dbReference type="KEGG" id="maqu:Maq22A_c04620"/>
<proteinExistence type="inferred from homology"/>
<dbReference type="STRING" id="270351.Maq22A_c04620"/>
<dbReference type="OrthoDB" id="5464621at2"/>
<evidence type="ECO:0000313" key="8">
    <source>
        <dbReference type="EMBL" id="BAQ44340.1"/>
    </source>
</evidence>
<dbReference type="InterPro" id="IPR010998">
    <property type="entry name" value="Integrase_recombinase_N"/>
</dbReference>
<keyword evidence="2" id="KW-0229">DNA integration</keyword>
<keyword evidence="4" id="KW-0233">DNA recombination</keyword>
<dbReference type="InterPro" id="IPR002104">
    <property type="entry name" value="Integrase_catalytic"/>
</dbReference>
<feature type="domain" description="Core-binding (CB)" evidence="7">
    <location>
        <begin position="66"/>
        <end position="147"/>
    </location>
</feature>
<sequence length="391" mass="44033">MPTERKTPAAPEGCYWRGNTLWCRFTVEGKEHRYSLRTSNPTVARDRAKAEYERVVAAQVYGDDRKTIDDAIIAWGQHITGHVGDRTLSRYLNSLKTIKDHLEGLFVDEVSDDTVADIVKARRAAGVTTATIRRDLTALSSVLGFAVDEKWRKGNPALDAMRGRRMKERRDPIVLPEDAEIERVIARAPGLFKHLIRAALLTGCRQDELVKLERRHVDLNRKAITVHGKGNKRRVVALSDEAAALFAEIPISLKTRSVFWHEGTKGRTGDRARDEPEPGPFINPATRFSLYTREVAAAEAAEIAKAKKEGRKLLPTFRRFRFHDLRHRFAVDYLRSGRGGIYTLQQELGHTSIKVTEIYLTFLTAEEAERAKAATAQNSAQVYRLVPAAKA</sequence>
<dbReference type="InterPro" id="IPR011010">
    <property type="entry name" value="DNA_brk_join_enz"/>
</dbReference>
<evidence type="ECO:0000256" key="1">
    <source>
        <dbReference type="ARBA" id="ARBA00008857"/>
    </source>
</evidence>
<evidence type="ECO:0000259" key="6">
    <source>
        <dbReference type="PROSITE" id="PS51898"/>
    </source>
</evidence>
<dbReference type="InterPro" id="IPR044068">
    <property type="entry name" value="CB"/>
</dbReference>
<reference evidence="9" key="2">
    <citation type="submission" date="2015-01" db="EMBL/GenBank/DDBJ databases">
        <title>Complete genome sequence of Methylobacterium aquaticum strain 22A.</title>
        <authorList>
            <person name="Tani A."/>
            <person name="Ogura Y."/>
            <person name="Hayashi T."/>
        </authorList>
    </citation>
    <scope>NUCLEOTIDE SEQUENCE [LARGE SCALE GENOMIC DNA]</scope>
    <source>
        <strain evidence="9">MA-22A</strain>
    </source>
</reference>
<dbReference type="Gene3D" id="1.10.150.130">
    <property type="match status" value="1"/>
</dbReference>
<protein>
    <submittedName>
        <fullName evidence="8">Site-specific recombinase XerD</fullName>
    </submittedName>
</protein>
<keyword evidence="3 5" id="KW-0238">DNA-binding</keyword>
<gene>
    <name evidence="8" type="ORF">Maq22A_c04620</name>
</gene>
<dbReference type="Gene3D" id="1.10.443.10">
    <property type="entry name" value="Intergrase catalytic core"/>
    <property type="match status" value="1"/>
</dbReference>
<evidence type="ECO:0000256" key="3">
    <source>
        <dbReference type="ARBA" id="ARBA00023125"/>
    </source>
</evidence>
<evidence type="ECO:0000256" key="5">
    <source>
        <dbReference type="PROSITE-ProRule" id="PRU01248"/>
    </source>
</evidence>
<dbReference type="Pfam" id="PF00589">
    <property type="entry name" value="Phage_integrase"/>
    <property type="match status" value="1"/>
</dbReference>
<dbReference type="PROSITE" id="PS51900">
    <property type="entry name" value="CB"/>
    <property type="match status" value="1"/>
</dbReference>
<comment type="similarity">
    <text evidence="1">Belongs to the 'phage' integrase family.</text>
</comment>
<dbReference type="GO" id="GO:0015074">
    <property type="term" value="P:DNA integration"/>
    <property type="evidence" value="ECO:0007669"/>
    <property type="project" value="UniProtKB-KW"/>
</dbReference>
<name>A0A0C6FP09_9HYPH</name>
<organism evidence="8 9">
    <name type="scientific">Methylobacterium aquaticum</name>
    <dbReference type="NCBI Taxonomy" id="270351"/>
    <lineage>
        <taxon>Bacteria</taxon>
        <taxon>Pseudomonadati</taxon>
        <taxon>Pseudomonadota</taxon>
        <taxon>Alphaproteobacteria</taxon>
        <taxon>Hyphomicrobiales</taxon>
        <taxon>Methylobacteriaceae</taxon>
        <taxon>Methylobacterium</taxon>
    </lineage>
</organism>
<evidence type="ECO:0000313" key="9">
    <source>
        <dbReference type="Proteomes" id="UP000061432"/>
    </source>
</evidence>
<feature type="domain" description="Tyr recombinase" evidence="6">
    <location>
        <begin position="170"/>
        <end position="373"/>
    </location>
</feature>
<evidence type="ECO:0000256" key="4">
    <source>
        <dbReference type="ARBA" id="ARBA00023172"/>
    </source>
</evidence>
<dbReference type="InterPro" id="IPR013762">
    <property type="entry name" value="Integrase-like_cat_sf"/>
</dbReference>
<dbReference type="EMBL" id="AP014704">
    <property type="protein sequence ID" value="BAQ44340.1"/>
    <property type="molecule type" value="Genomic_DNA"/>
</dbReference>
<dbReference type="PANTHER" id="PTHR30349">
    <property type="entry name" value="PHAGE INTEGRASE-RELATED"/>
    <property type="match status" value="1"/>
</dbReference>
<dbReference type="PANTHER" id="PTHR30349:SF64">
    <property type="entry name" value="PROPHAGE INTEGRASE INTD-RELATED"/>
    <property type="match status" value="1"/>
</dbReference>
<dbReference type="InterPro" id="IPR050090">
    <property type="entry name" value="Tyrosine_recombinase_XerCD"/>
</dbReference>
<dbReference type="PATRIC" id="fig|270351.10.peg.897"/>
<dbReference type="InterPro" id="IPR004107">
    <property type="entry name" value="Integrase_SAM-like_N"/>
</dbReference>
<dbReference type="GO" id="GO:0003677">
    <property type="term" value="F:DNA binding"/>
    <property type="evidence" value="ECO:0007669"/>
    <property type="project" value="UniProtKB-UniRule"/>
</dbReference>
<dbReference type="GO" id="GO:0006310">
    <property type="term" value="P:DNA recombination"/>
    <property type="evidence" value="ECO:0007669"/>
    <property type="project" value="UniProtKB-KW"/>
</dbReference>
<dbReference type="CDD" id="cd00397">
    <property type="entry name" value="DNA_BRE_C"/>
    <property type="match status" value="1"/>
</dbReference>
<dbReference type="RefSeq" id="WP_082742392.1">
    <property type="nucleotide sequence ID" value="NZ_AP014704.1"/>
</dbReference>